<sequence length="61" mass="6529">MPSLSSLEGMEVKTTSRWLAAIMSLTSGQSPPRRGILAAGNQYLTRPESLKARVSPLGART</sequence>
<keyword evidence="2" id="KW-1185">Reference proteome</keyword>
<protein>
    <submittedName>
        <fullName evidence="1">Uncharacterized protein</fullName>
    </submittedName>
</protein>
<dbReference type="Proteomes" id="UP000663760">
    <property type="component" value="Chromosome 3"/>
</dbReference>
<name>A0A7I8K6W2_SPIIN</name>
<organism evidence="1 2">
    <name type="scientific">Spirodela intermedia</name>
    <name type="common">Intermediate duckweed</name>
    <dbReference type="NCBI Taxonomy" id="51605"/>
    <lineage>
        <taxon>Eukaryota</taxon>
        <taxon>Viridiplantae</taxon>
        <taxon>Streptophyta</taxon>
        <taxon>Embryophyta</taxon>
        <taxon>Tracheophyta</taxon>
        <taxon>Spermatophyta</taxon>
        <taxon>Magnoliopsida</taxon>
        <taxon>Liliopsida</taxon>
        <taxon>Araceae</taxon>
        <taxon>Lemnoideae</taxon>
        <taxon>Spirodela</taxon>
    </lineage>
</organism>
<accession>A0A7I8K6W2</accession>
<dbReference type="EMBL" id="LR746266">
    <property type="protein sequence ID" value="CAA7393398.1"/>
    <property type="molecule type" value="Genomic_DNA"/>
</dbReference>
<proteinExistence type="predicted"/>
<evidence type="ECO:0000313" key="1">
    <source>
        <dbReference type="EMBL" id="CAA7393398.1"/>
    </source>
</evidence>
<reference evidence="1" key="1">
    <citation type="submission" date="2020-02" db="EMBL/GenBank/DDBJ databases">
        <authorList>
            <person name="Scholz U."/>
            <person name="Mascher M."/>
            <person name="Fiebig A."/>
        </authorList>
    </citation>
    <scope>NUCLEOTIDE SEQUENCE</scope>
</reference>
<gene>
    <name evidence="1" type="ORF">SI8410_03004154</name>
</gene>
<evidence type="ECO:0000313" key="2">
    <source>
        <dbReference type="Proteomes" id="UP000663760"/>
    </source>
</evidence>
<dbReference type="AlphaFoldDB" id="A0A7I8K6W2"/>